<feature type="region of interest" description="Disordered" evidence="3">
    <location>
        <begin position="1"/>
        <end position="21"/>
    </location>
</feature>
<accession>B7FYK2</accession>
<dbReference type="eggNOG" id="KOG2346">
    <property type="taxonomic scope" value="Eukaryota"/>
</dbReference>
<dbReference type="GO" id="GO:0000938">
    <property type="term" value="C:GARP complex"/>
    <property type="evidence" value="ECO:0007669"/>
    <property type="project" value="UniProtKB-UniRule"/>
</dbReference>
<evidence type="ECO:0000256" key="3">
    <source>
        <dbReference type="SAM" id="MobiDB-lite"/>
    </source>
</evidence>
<organism evidence="4 5">
    <name type="scientific">Phaeodactylum tricornutum (strain CCAP 1055/1)</name>
    <dbReference type="NCBI Taxonomy" id="556484"/>
    <lineage>
        <taxon>Eukaryota</taxon>
        <taxon>Sar</taxon>
        <taxon>Stramenopiles</taxon>
        <taxon>Ochrophyta</taxon>
        <taxon>Bacillariophyta</taxon>
        <taxon>Bacillariophyceae</taxon>
        <taxon>Bacillariophycidae</taxon>
        <taxon>Naviculales</taxon>
        <taxon>Phaeodactylaceae</taxon>
        <taxon>Phaeodactylum</taxon>
    </lineage>
</organism>
<dbReference type="GO" id="GO:0042147">
    <property type="term" value="P:retrograde transport, endosome to Golgi"/>
    <property type="evidence" value="ECO:0007669"/>
    <property type="project" value="UniProtKB-UniRule"/>
</dbReference>
<dbReference type="InterPro" id="IPR014812">
    <property type="entry name" value="Vps51"/>
</dbReference>
<reference evidence="5" key="2">
    <citation type="submission" date="2008-08" db="EMBL/GenBank/DDBJ databases">
        <authorList>
            <consortium name="Diatom Consortium"/>
            <person name="Grigoriev I."/>
            <person name="Grimwood J."/>
            <person name="Kuo A."/>
            <person name="Otillar R.P."/>
            <person name="Salamov A."/>
            <person name="Detter J.C."/>
            <person name="Lindquist E."/>
            <person name="Shapiro H."/>
            <person name="Lucas S."/>
            <person name="Glavina del Rio T."/>
            <person name="Pitluck S."/>
            <person name="Rokhsar D."/>
            <person name="Bowler C."/>
        </authorList>
    </citation>
    <scope>GENOME REANNOTATION</scope>
    <source>
        <strain evidence="5">CCAP 1055/1</strain>
    </source>
</reference>
<dbReference type="GO" id="GO:0015031">
    <property type="term" value="P:protein transport"/>
    <property type="evidence" value="ECO:0007669"/>
    <property type="project" value="UniProtKB-UniRule"/>
</dbReference>
<dbReference type="InParanoid" id="B7FYK2"/>
<reference evidence="4 5" key="1">
    <citation type="journal article" date="2008" name="Nature">
        <title>The Phaeodactylum genome reveals the evolutionary history of diatom genomes.</title>
        <authorList>
            <person name="Bowler C."/>
            <person name="Allen A.E."/>
            <person name="Badger J.H."/>
            <person name="Grimwood J."/>
            <person name="Jabbari K."/>
            <person name="Kuo A."/>
            <person name="Maheswari U."/>
            <person name="Martens C."/>
            <person name="Maumus F."/>
            <person name="Otillar R.P."/>
            <person name="Rayko E."/>
            <person name="Salamov A."/>
            <person name="Vandepoele K."/>
            <person name="Beszteri B."/>
            <person name="Gruber A."/>
            <person name="Heijde M."/>
            <person name="Katinka M."/>
            <person name="Mock T."/>
            <person name="Valentin K."/>
            <person name="Verret F."/>
            <person name="Berges J.A."/>
            <person name="Brownlee C."/>
            <person name="Cadoret J.P."/>
            <person name="Chiovitti A."/>
            <person name="Choi C.J."/>
            <person name="Coesel S."/>
            <person name="De Martino A."/>
            <person name="Detter J.C."/>
            <person name="Durkin C."/>
            <person name="Falciatore A."/>
            <person name="Fournet J."/>
            <person name="Haruta M."/>
            <person name="Huysman M.J."/>
            <person name="Jenkins B.D."/>
            <person name="Jiroutova K."/>
            <person name="Jorgensen R.E."/>
            <person name="Joubert Y."/>
            <person name="Kaplan A."/>
            <person name="Kroger N."/>
            <person name="Kroth P.G."/>
            <person name="La Roche J."/>
            <person name="Lindquist E."/>
            <person name="Lommer M."/>
            <person name="Martin-Jezequel V."/>
            <person name="Lopez P.J."/>
            <person name="Lucas S."/>
            <person name="Mangogna M."/>
            <person name="McGinnis K."/>
            <person name="Medlin L.K."/>
            <person name="Montsant A."/>
            <person name="Oudot-Le Secq M.P."/>
            <person name="Napoli C."/>
            <person name="Obornik M."/>
            <person name="Parker M.S."/>
            <person name="Petit J.L."/>
            <person name="Porcel B.M."/>
            <person name="Poulsen N."/>
            <person name="Robison M."/>
            <person name="Rychlewski L."/>
            <person name="Rynearson T.A."/>
            <person name="Schmutz J."/>
            <person name="Shapiro H."/>
            <person name="Siaut M."/>
            <person name="Stanley M."/>
            <person name="Sussman M.R."/>
            <person name="Taylor A.R."/>
            <person name="Vardi A."/>
            <person name="von Dassow P."/>
            <person name="Vyverman W."/>
            <person name="Willis A."/>
            <person name="Wyrwicz L.S."/>
            <person name="Rokhsar D.S."/>
            <person name="Weissenbach J."/>
            <person name="Armbrust E.V."/>
            <person name="Green B.R."/>
            <person name="Van de Peer Y."/>
            <person name="Grigoriev I.V."/>
        </authorList>
    </citation>
    <scope>NUCLEOTIDE SEQUENCE [LARGE SCALE GENOMIC DNA]</scope>
    <source>
        <strain evidence="4 5">CCAP 1055/1</strain>
    </source>
</reference>
<proteinExistence type="inferred from homology"/>
<keyword evidence="2" id="KW-0445">Lipid transport</keyword>
<dbReference type="HOGENOM" id="CLU_302579_0_0_1"/>
<dbReference type="GO" id="GO:0032456">
    <property type="term" value="P:endocytic recycling"/>
    <property type="evidence" value="ECO:0007669"/>
    <property type="project" value="TreeGrafter"/>
</dbReference>
<dbReference type="STRING" id="556484.B7FYK2"/>
<name>B7FYK2_PHATC</name>
<keyword evidence="2" id="KW-0333">Golgi apparatus</keyword>
<evidence type="ECO:0000256" key="2">
    <source>
        <dbReference type="RuleBase" id="RU368010"/>
    </source>
</evidence>
<dbReference type="PaxDb" id="2850-Phatr45698"/>
<comment type="subcellular location">
    <subcellularLocation>
        <location evidence="2">Golgi apparatus</location>
        <location evidence="2">trans-Golgi network</location>
    </subcellularLocation>
</comment>
<dbReference type="KEGG" id="pti:PHATRDRAFT_45698"/>
<dbReference type="Pfam" id="PF08700">
    <property type="entry name" value="VPS51_Exo84_N"/>
    <property type="match status" value="1"/>
</dbReference>
<dbReference type="GO" id="GO:0016020">
    <property type="term" value="C:membrane"/>
    <property type="evidence" value="ECO:0007669"/>
    <property type="project" value="TreeGrafter"/>
</dbReference>
<comment type="subunit">
    <text evidence="2">Component of the Golgi-associated retrograde protein (GARP) complex.</text>
</comment>
<dbReference type="EMBL" id="CM000610">
    <property type="protein sequence ID" value="EEC48933.1"/>
    <property type="molecule type" value="Genomic_DNA"/>
</dbReference>
<dbReference type="Proteomes" id="UP000000759">
    <property type="component" value="Chromosome 7"/>
</dbReference>
<sequence>METYSSSADDSSDEEFLALGENREGKVDREALVRKKLLESFYGKSAVVAADYEPNPISLDDGDSEDEDSVEFKRSSRKLASSQDLDSPYFDAQAHTTKHIHASSVHELLETEERLALQVRTLDSTMQTLVYENYSRFIDATDAIKSIGVNVKANEDGLDRLASGMKRIHDTSKDVEDALGSLRDQVAEKIRVKRLLTRLDTLLKLPKTLQSQIGAGKYRSATRNYLSASSILGQHSKGFESLRNIEVECHEILVEMKEDLKRKLLQWSGHFQDVDQEDPNAEMGSIDGRTIDLPKNMTDIFECVGTLFILFNSHAEDYLEADFSGDDLQSMAMSAAARTIERMLDAHVLEVQESRFEGAKDLTVSINLTNSFSHVESSQNQSEGSILVPSDVLDTILEVATLFGLTFGAAAESSYMIDFISKSFGYFLSHVRSVILEVGFEAASSEETTTRDDGNYTGDDVSTALATLMKAVRQLASGLALPDIGIGVDYASKLVDQAMALSESMVRRRVDRKFQELRLSVVTDCMLPFAERMQIERGNEFRRDAQQAILNSALSDCIQLIDDTIRSVLAEGREHSDSISAPDLPVLKDAVYSSVRRFASWLAGVFECLAGGDSCDATELLEVNLLTTEKDGDNEDHEGIDTMAGCFSDAVSQNQSQTGIVQLVDSIVRKLQSISATTGRSMGDIGCTLAIAQLCLLAEESVSDEIEESIQSYVGGGKKKSRGMFPTDASLSAEMKVSRADDIIARQFQLSSSRIIAQYAVYQGHQAADALTAGLLATNVSGKDFRNRPSDAAVKALEIARVTALDCYDVFGGRQRAGPVSYLADDSIPEFTKSVVGRKTGLQLDVERMFMDNVVSVLPHPGEIVDPSRNAVLYIFFKSAFRGFAEQTRAFLSREAMLARLCRTYYAN</sequence>
<keyword evidence="2" id="KW-0813">Transport</keyword>
<dbReference type="GO" id="GO:0048193">
    <property type="term" value="P:Golgi vesicle transport"/>
    <property type="evidence" value="ECO:0007669"/>
    <property type="project" value="TreeGrafter"/>
</dbReference>
<comment type="function">
    <text evidence="2">Acts as component of the GARP complex that is involved in retrograde transport from early and late endosomes to the trans-Golgi network (TGN).</text>
</comment>
<dbReference type="GO" id="GO:0007041">
    <property type="term" value="P:lysosomal transport"/>
    <property type="evidence" value="ECO:0007669"/>
    <property type="project" value="TreeGrafter"/>
</dbReference>
<dbReference type="PANTHER" id="PTHR15954:SF4">
    <property type="entry name" value="VACUOLAR PROTEIN SORTING-ASSOCIATED PROTEIN 51 HOMOLOG"/>
    <property type="match status" value="1"/>
</dbReference>
<evidence type="ECO:0000313" key="5">
    <source>
        <dbReference type="Proteomes" id="UP000000759"/>
    </source>
</evidence>
<dbReference type="GO" id="GO:0006869">
    <property type="term" value="P:lipid transport"/>
    <property type="evidence" value="ECO:0007669"/>
    <property type="project" value="UniProtKB-UniRule"/>
</dbReference>
<gene>
    <name evidence="4" type="ORF">PHATRDRAFT_45698</name>
</gene>
<evidence type="ECO:0000256" key="1">
    <source>
        <dbReference type="ARBA" id="ARBA00006080"/>
    </source>
</evidence>
<dbReference type="AlphaFoldDB" id="B7FYK2"/>
<dbReference type="GeneID" id="7200472"/>
<dbReference type="GO" id="GO:1990745">
    <property type="term" value="C:EARP complex"/>
    <property type="evidence" value="ECO:0007669"/>
    <property type="project" value="TreeGrafter"/>
</dbReference>
<dbReference type="OrthoDB" id="203678at2759"/>
<dbReference type="GO" id="GO:0007030">
    <property type="term" value="P:Golgi organization"/>
    <property type="evidence" value="ECO:0007669"/>
    <property type="project" value="UniProtKB-UniRule"/>
</dbReference>
<keyword evidence="2" id="KW-0653">Protein transport</keyword>
<dbReference type="GO" id="GO:0005829">
    <property type="term" value="C:cytosol"/>
    <property type="evidence" value="ECO:0007669"/>
    <property type="project" value="GOC"/>
</dbReference>
<protein>
    <recommendedName>
        <fullName evidence="2">Vacuolar protein sorting-associated protein 51 homolog</fullName>
    </recommendedName>
</protein>
<keyword evidence="5" id="KW-1185">Reference proteome</keyword>
<evidence type="ECO:0000313" key="4">
    <source>
        <dbReference type="EMBL" id="EEC48933.1"/>
    </source>
</evidence>
<dbReference type="PANTHER" id="PTHR15954">
    <property type="entry name" value="VACUOLAR PROTEIN SORTING-ASSOCIATED PROTEIN 51 HOMOLOG"/>
    <property type="match status" value="1"/>
</dbReference>
<comment type="similarity">
    <text evidence="1 2">Belongs to the VPS51 family.</text>
</comment>
<dbReference type="RefSeq" id="XP_002179947.1">
    <property type="nucleotide sequence ID" value="XM_002179911.1"/>
</dbReference>